<protein>
    <submittedName>
        <fullName evidence="2">Uncharacterized protein</fullName>
    </submittedName>
</protein>
<name>A0AAV4BHE7_9GAST</name>
<gene>
    <name evidence="2" type="ORF">PoB_004479100</name>
</gene>
<accession>A0AAV4BHE7</accession>
<proteinExistence type="predicted"/>
<evidence type="ECO:0000313" key="2">
    <source>
        <dbReference type="EMBL" id="GFO18286.1"/>
    </source>
</evidence>
<reference evidence="2 3" key="1">
    <citation type="journal article" date="2021" name="Elife">
        <title>Chloroplast acquisition without the gene transfer in kleptoplastic sea slugs, Plakobranchus ocellatus.</title>
        <authorList>
            <person name="Maeda T."/>
            <person name="Takahashi S."/>
            <person name="Yoshida T."/>
            <person name="Shimamura S."/>
            <person name="Takaki Y."/>
            <person name="Nagai Y."/>
            <person name="Toyoda A."/>
            <person name="Suzuki Y."/>
            <person name="Arimoto A."/>
            <person name="Ishii H."/>
            <person name="Satoh N."/>
            <person name="Nishiyama T."/>
            <person name="Hasebe M."/>
            <person name="Maruyama T."/>
            <person name="Minagawa J."/>
            <person name="Obokata J."/>
            <person name="Shigenobu S."/>
        </authorList>
    </citation>
    <scope>NUCLEOTIDE SEQUENCE [LARGE SCALE GENOMIC DNA]</scope>
</reference>
<organism evidence="2 3">
    <name type="scientific">Plakobranchus ocellatus</name>
    <dbReference type="NCBI Taxonomy" id="259542"/>
    <lineage>
        <taxon>Eukaryota</taxon>
        <taxon>Metazoa</taxon>
        <taxon>Spiralia</taxon>
        <taxon>Lophotrochozoa</taxon>
        <taxon>Mollusca</taxon>
        <taxon>Gastropoda</taxon>
        <taxon>Heterobranchia</taxon>
        <taxon>Euthyneura</taxon>
        <taxon>Panpulmonata</taxon>
        <taxon>Sacoglossa</taxon>
        <taxon>Placobranchoidea</taxon>
        <taxon>Plakobranchidae</taxon>
        <taxon>Plakobranchus</taxon>
    </lineage>
</organism>
<dbReference type="AlphaFoldDB" id="A0AAV4BHE7"/>
<evidence type="ECO:0000256" key="1">
    <source>
        <dbReference type="SAM" id="MobiDB-lite"/>
    </source>
</evidence>
<comment type="caution">
    <text evidence="2">The sequence shown here is derived from an EMBL/GenBank/DDBJ whole genome shotgun (WGS) entry which is preliminary data.</text>
</comment>
<sequence>MASPQQGDLRLSGPPTGQGVGGRARTRDRRALADLWADLLPTMPPKPQEMRIIGVNVRKTLQDVNVLVSLIVSKTPTLSDCRFVKISKVCAQTN</sequence>
<dbReference type="EMBL" id="BLXT01004946">
    <property type="protein sequence ID" value="GFO18286.1"/>
    <property type="molecule type" value="Genomic_DNA"/>
</dbReference>
<keyword evidence="3" id="KW-1185">Reference proteome</keyword>
<feature type="region of interest" description="Disordered" evidence="1">
    <location>
        <begin position="1"/>
        <end position="26"/>
    </location>
</feature>
<dbReference type="Proteomes" id="UP000735302">
    <property type="component" value="Unassembled WGS sequence"/>
</dbReference>
<evidence type="ECO:0000313" key="3">
    <source>
        <dbReference type="Proteomes" id="UP000735302"/>
    </source>
</evidence>